<dbReference type="Pfam" id="PF21530">
    <property type="entry name" value="Pif1_2B_dom"/>
    <property type="match status" value="1"/>
</dbReference>
<accession>A0A8T1PUX2</accession>
<dbReference type="EC" id="5.6.2.3" evidence="1"/>
<comment type="cofactor">
    <cofactor evidence="1">
        <name>Mg(2+)</name>
        <dbReference type="ChEBI" id="CHEBI:18420"/>
    </cofactor>
</comment>
<evidence type="ECO:0000259" key="2">
    <source>
        <dbReference type="Pfam" id="PF05970"/>
    </source>
</evidence>
<evidence type="ECO:0000313" key="5">
    <source>
        <dbReference type="EMBL" id="KAG6645201.1"/>
    </source>
</evidence>
<keyword evidence="1" id="KW-0233">DNA recombination</keyword>
<dbReference type="InterPro" id="IPR010285">
    <property type="entry name" value="DNA_helicase_pif1-like_DEAD"/>
</dbReference>
<keyword evidence="1" id="KW-0234">DNA repair</keyword>
<dbReference type="GO" id="GO:0006281">
    <property type="term" value="P:DNA repair"/>
    <property type="evidence" value="ECO:0007669"/>
    <property type="project" value="UniProtKB-KW"/>
</dbReference>
<dbReference type="CDD" id="cd18809">
    <property type="entry name" value="SF1_C_RecD"/>
    <property type="match status" value="1"/>
</dbReference>
<dbReference type="InterPro" id="IPR025476">
    <property type="entry name" value="Helitron_helicase-like"/>
</dbReference>
<dbReference type="PANTHER" id="PTHR10492:SF94">
    <property type="entry name" value="ATP-DEPENDENT DNA HELICASE"/>
    <property type="match status" value="1"/>
</dbReference>
<proteinExistence type="inferred from homology"/>
<evidence type="ECO:0000313" key="6">
    <source>
        <dbReference type="Proteomes" id="UP000811609"/>
    </source>
</evidence>
<name>A0A8T1PUX2_CARIL</name>
<feature type="domain" description="DNA helicase Pif1-like 2B" evidence="4">
    <location>
        <begin position="1052"/>
        <end position="1097"/>
    </location>
</feature>
<dbReference type="InterPro" id="IPR049163">
    <property type="entry name" value="Pif1-like_2B_dom"/>
</dbReference>
<dbReference type="Pfam" id="PF14214">
    <property type="entry name" value="Helitron_like_N"/>
    <property type="match status" value="1"/>
</dbReference>
<evidence type="ECO:0000259" key="4">
    <source>
        <dbReference type="Pfam" id="PF21530"/>
    </source>
</evidence>
<dbReference type="GO" id="GO:0016787">
    <property type="term" value="F:hydrolase activity"/>
    <property type="evidence" value="ECO:0007669"/>
    <property type="project" value="UniProtKB-KW"/>
</dbReference>
<dbReference type="PANTHER" id="PTHR10492">
    <property type="match status" value="1"/>
</dbReference>
<dbReference type="GO" id="GO:0005524">
    <property type="term" value="F:ATP binding"/>
    <property type="evidence" value="ECO:0007669"/>
    <property type="project" value="UniProtKB-KW"/>
</dbReference>
<evidence type="ECO:0000259" key="3">
    <source>
        <dbReference type="Pfam" id="PF14214"/>
    </source>
</evidence>
<reference evidence="5" key="1">
    <citation type="submission" date="2020-12" db="EMBL/GenBank/DDBJ databases">
        <title>WGS assembly of Carya illinoinensis cv. Pawnee.</title>
        <authorList>
            <person name="Platts A."/>
            <person name="Shu S."/>
            <person name="Wright S."/>
            <person name="Barry K."/>
            <person name="Edger P."/>
            <person name="Pires J.C."/>
            <person name="Schmutz J."/>
        </authorList>
    </citation>
    <scope>NUCLEOTIDE SEQUENCE</scope>
    <source>
        <tissue evidence="5">Leaf</tissue>
    </source>
</reference>
<keyword evidence="1" id="KW-0347">Helicase</keyword>
<dbReference type="GO" id="GO:0043139">
    <property type="term" value="F:5'-3' DNA helicase activity"/>
    <property type="evidence" value="ECO:0007669"/>
    <property type="project" value="UniProtKB-EC"/>
</dbReference>
<organism evidence="5 6">
    <name type="scientific">Carya illinoinensis</name>
    <name type="common">Pecan</name>
    <dbReference type="NCBI Taxonomy" id="32201"/>
    <lineage>
        <taxon>Eukaryota</taxon>
        <taxon>Viridiplantae</taxon>
        <taxon>Streptophyta</taxon>
        <taxon>Embryophyta</taxon>
        <taxon>Tracheophyta</taxon>
        <taxon>Spermatophyta</taxon>
        <taxon>Magnoliopsida</taxon>
        <taxon>eudicotyledons</taxon>
        <taxon>Gunneridae</taxon>
        <taxon>Pentapetalae</taxon>
        <taxon>rosids</taxon>
        <taxon>fabids</taxon>
        <taxon>Fagales</taxon>
        <taxon>Juglandaceae</taxon>
        <taxon>Carya</taxon>
    </lineage>
</organism>
<protein>
    <recommendedName>
        <fullName evidence="1">ATP-dependent DNA helicase</fullName>
        <ecNumber evidence="1">5.6.2.3</ecNumber>
    </recommendedName>
</protein>
<dbReference type="FunFam" id="3.40.50.300:FF:002884">
    <property type="entry name" value="ATP-dependent DNA helicase"/>
    <property type="match status" value="1"/>
</dbReference>
<evidence type="ECO:0000256" key="1">
    <source>
        <dbReference type="RuleBase" id="RU363044"/>
    </source>
</evidence>
<sequence length="1221" mass="139802">MPSCRHCKAKKFFHETNNFCCTDGSISLATNAFAFTSFGVKFDRNLSQRNRGIYTFRVQGQIYHYLSDLLPSNGRPSNLQLYFYDAEHEFENRILDSTRMDPSVIAQLMDILRVNPYSRFFRSLGDLPSLECQKICIRSDPGLDQRVYNAPTSSEVAAIWVEDDTLDQITPRDIFVYNHVGGSHIVQYYYGCYDPLQYPLLFPFGDIGWHQGIQRINRRSAFMSNHSHTAQSIDPHQLISAEELLRQEDQGYTENINSILLVSGRLLQQFVVDMYIKIETSRLDYFRSNQQHIRSELYQGIVDSISVGETNASRIGKRIILPSSFIGGPRDMQKRYMEAMTLVQRYGKPDIFLTITCNPNWKEISAELKPHEETQNRPDLIARVFKAKLEELKDQLFKWEIFGKKRGLPHAHFLIILRRDWKLYAPESFDQIVSAELPDKNKNLHLYTAVTKHMMHGPNTTIGNDCFPIYRRADDKKVVPYNPYLLAMFDCHINVEICSTIKAVKYLYKYVYKGHDRVAFNLVSEQTNQQIDEIQQFQSARWIAPPEAMWRIYGFIINEVHPAVYNLHLHLENQHQVTFRAHENLTNVINSDLSAKSMLTEFFSTNQVDQNARRLLYKEFPEFYVWSQQYKMWTVRKKQVVIGRIVTANPSEGPLSFDDLKTINGVLAPTFREAATMHGLLQRDNSIEECLQEASLYQTPSNLRRLFATILVYCNPANPRYLWELFEQDMSADFQTTEHSLLNVRMQVLHSISTTLESMEIDDELAVSIPEEDILASTLLNTEQQVVYKLVLEKVFSDQNAAFFIDGPGGTGKTFLYKALLAEIRSKDEIAIATASSGVAASILPGGRTTHSRFKIPLDSNKNSICSVSKQSELAKLLQVTKLIIWDEAPMSRKEAMEALDRMLKDVNDSELPFGGKVVIFGGDFRQILPIIHLTENMRARLDPDFSNYILELGNGMPPITIDEYVKIPTTMLIPYQDDSTSLDQLLDAIFDDISEYSMNISNMMNRAILAPKNSYVDEINNLLIQRFPGEMKQYYSFDETIDASEQAVMEDFLNTLTPNGFPPHQLLLKQNCPIMLLRNINPSKGLCNGTRLICHNFDHNVIHAEIAIGHQSGKKVFISRIPFLPRPDENSGFPFKRTQFPIRLSFAMSINKSQGQTLDLVGIYLPQPVFSHGQLYVALSRAKTISAVKILIRPISIEEPENNSTKNIVYTELLTIAAAT</sequence>
<dbReference type="Proteomes" id="UP000811609">
    <property type="component" value="Chromosome 8"/>
</dbReference>
<gene>
    <name evidence="5" type="ORF">CIPAW_08G106200</name>
</gene>
<dbReference type="GO" id="GO:0000723">
    <property type="term" value="P:telomere maintenance"/>
    <property type="evidence" value="ECO:0007669"/>
    <property type="project" value="InterPro"/>
</dbReference>
<comment type="similarity">
    <text evidence="1">Belongs to the helicase family.</text>
</comment>
<keyword evidence="1" id="KW-0227">DNA damage</keyword>
<dbReference type="Pfam" id="PF05970">
    <property type="entry name" value="PIF1"/>
    <property type="match status" value="1"/>
</dbReference>
<keyword evidence="1" id="KW-0067">ATP-binding</keyword>
<dbReference type="EMBL" id="CM031816">
    <property type="protein sequence ID" value="KAG6645201.1"/>
    <property type="molecule type" value="Genomic_DNA"/>
</dbReference>
<keyword evidence="6" id="KW-1185">Reference proteome</keyword>
<comment type="catalytic activity">
    <reaction evidence="1">
        <text>ATP + H2O = ADP + phosphate + H(+)</text>
        <dbReference type="Rhea" id="RHEA:13065"/>
        <dbReference type="ChEBI" id="CHEBI:15377"/>
        <dbReference type="ChEBI" id="CHEBI:15378"/>
        <dbReference type="ChEBI" id="CHEBI:30616"/>
        <dbReference type="ChEBI" id="CHEBI:43474"/>
        <dbReference type="ChEBI" id="CHEBI:456216"/>
        <dbReference type="EC" id="5.6.2.3"/>
    </reaction>
</comment>
<feature type="domain" description="Helitron helicase-like" evidence="3">
    <location>
        <begin position="257"/>
        <end position="415"/>
    </location>
</feature>
<keyword evidence="1" id="KW-0378">Hydrolase</keyword>
<dbReference type="GO" id="GO:0006310">
    <property type="term" value="P:DNA recombination"/>
    <property type="evidence" value="ECO:0007669"/>
    <property type="project" value="UniProtKB-KW"/>
</dbReference>
<comment type="caution">
    <text evidence="5">The sequence shown here is derived from an EMBL/GenBank/DDBJ whole genome shotgun (WGS) entry which is preliminary data.</text>
</comment>
<feature type="domain" description="DNA helicase Pif1-like DEAD-box helicase" evidence="2">
    <location>
        <begin position="780"/>
        <end position="934"/>
    </location>
</feature>
<keyword evidence="1" id="KW-0547">Nucleotide-binding</keyword>
<dbReference type="AlphaFoldDB" id="A0A8T1PUX2"/>